<dbReference type="InterPro" id="IPR036291">
    <property type="entry name" value="NAD(P)-bd_dom_sf"/>
</dbReference>
<dbReference type="InterPro" id="IPR051604">
    <property type="entry name" value="Ergot_Alk_Oxidoreductase"/>
</dbReference>
<dbReference type="Gene3D" id="3.90.25.10">
    <property type="entry name" value="UDP-galactose 4-epimerase, domain 1"/>
    <property type="match status" value="1"/>
</dbReference>
<comment type="caution">
    <text evidence="1">The sequence shown here is derived from an EMBL/GenBank/DDBJ whole genome shotgun (WGS) entry which is preliminary data.</text>
</comment>
<dbReference type="PANTHER" id="PTHR43162">
    <property type="match status" value="1"/>
</dbReference>
<dbReference type="Proteomes" id="UP000627984">
    <property type="component" value="Unassembled WGS sequence"/>
</dbReference>
<dbReference type="SUPFAM" id="SSF51735">
    <property type="entry name" value="NAD(P)-binding Rossmann-fold domains"/>
    <property type="match status" value="1"/>
</dbReference>
<accession>A0AA37BCM2</accession>
<dbReference type="RefSeq" id="WP_191893571.1">
    <property type="nucleotide sequence ID" value="NZ_BMQD01000002.1"/>
</dbReference>
<evidence type="ECO:0000313" key="2">
    <source>
        <dbReference type="Proteomes" id="UP000627984"/>
    </source>
</evidence>
<sequence>MRRRPALVIGSTGKTGRRIVHRLTGLGHPVRGASRRSDPPFVWEEPSTWSEALRGAGSVYVSFFPDLAAPGAPTAIETLTSYAADAGVERLVLLSGRGEANAQRCEEIVRESGLTWTLIRTSWFSQNFTEGHLLPSVLEGVIALPAGDVAEPFVDADDIADVAAAALTGDGHSGRLYELTGPRLLTFYEAAAEISKTAGHDVGYVPVTSERFHAAVAQSAGSDYADLLTNLCAEVFDGRNESLAHGVREALGREPRDFTDFCRAAAASGVWTR</sequence>
<dbReference type="EMBL" id="BMQD01000002">
    <property type="protein sequence ID" value="GGK51351.1"/>
    <property type="molecule type" value="Genomic_DNA"/>
</dbReference>
<reference evidence="1" key="2">
    <citation type="submission" date="2022-09" db="EMBL/GenBank/DDBJ databases">
        <authorList>
            <person name="Sun Q."/>
            <person name="Ohkuma M."/>
        </authorList>
    </citation>
    <scope>NUCLEOTIDE SEQUENCE</scope>
    <source>
        <strain evidence="1">JCM 3093</strain>
    </source>
</reference>
<dbReference type="Gene3D" id="3.40.50.720">
    <property type="entry name" value="NAD(P)-binding Rossmann-like Domain"/>
    <property type="match status" value="1"/>
</dbReference>
<gene>
    <name evidence="1" type="ORF">GCM10010126_08550</name>
</gene>
<evidence type="ECO:0000313" key="1">
    <source>
        <dbReference type="EMBL" id="GGK51351.1"/>
    </source>
</evidence>
<name>A0AA37BCM2_9ACTN</name>
<organism evidence="1 2">
    <name type="scientific">Planomonospora parontospora</name>
    <dbReference type="NCBI Taxonomy" id="58119"/>
    <lineage>
        <taxon>Bacteria</taxon>
        <taxon>Bacillati</taxon>
        <taxon>Actinomycetota</taxon>
        <taxon>Actinomycetes</taxon>
        <taxon>Streptosporangiales</taxon>
        <taxon>Streptosporangiaceae</taxon>
        <taxon>Planomonospora</taxon>
    </lineage>
</organism>
<dbReference type="PANTHER" id="PTHR43162:SF1">
    <property type="entry name" value="PRESTALK A DIFFERENTIATION PROTEIN A"/>
    <property type="match status" value="1"/>
</dbReference>
<protein>
    <submittedName>
        <fullName evidence="1">NmrA family transcriptional regulator</fullName>
    </submittedName>
</protein>
<proteinExistence type="predicted"/>
<reference evidence="1" key="1">
    <citation type="journal article" date="2014" name="Int. J. Syst. Evol. Microbiol.">
        <title>Complete genome sequence of Corynebacterium casei LMG S-19264T (=DSM 44701T), isolated from a smear-ripened cheese.</title>
        <authorList>
            <consortium name="US DOE Joint Genome Institute (JGI-PGF)"/>
            <person name="Walter F."/>
            <person name="Albersmeier A."/>
            <person name="Kalinowski J."/>
            <person name="Ruckert C."/>
        </authorList>
    </citation>
    <scope>NUCLEOTIDE SEQUENCE</scope>
    <source>
        <strain evidence="1">JCM 3093</strain>
    </source>
</reference>
<dbReference type="AlphaFoldDB" id="A0AA37BCM2"/>